<dbReference type="Proteomes" id="UP000039865">
    <property type="component" value="Unassembled WGS sequence"/>
</dbReference>
<dbReference type="Gene3D" id="1.20.890.10">
    <property type="entry name" value="cAMP-dependent protein kinase regulatory subunit, dimerization-anchoring domain"/>
    <property type="match status" value="1"/>
</dbReference>
<protein>
    <submittedName>
        <fullName evidence="3">Uncharacterized protein</fullName>
    </submittedName>
</protein>
<dbReference type="InterPro" id="IPR049630">
    <property type="entry name" value="DYDC-like_DD"/>
</dbReference>
<feature type="region of interest" description="Disordered" evidence="2">
    <location>
        <begin position="594"/>
        <end position="624"/>
    </location>
</feature>
<dbReference type="PANTHER" id="PTHR23356">
    <property type="entry name" value="DPY30-RELATED"/>
    <property type="match status" value="1"/>
</dbReference>
<dbReference type="InParanoid" id="A0A077ZV57"/>
<dbReference type="OrthoDB" id="432281at2759"/>
<evidence type="ECO:0000256" key="2">
    <source>
        <dbReference type="SAM" id="MobiDB-lite"/>
    </source>
</evidence>
<feature type="region of interest" description="Disordered" evidence="2">
    <location>
        <begin position="173"/>
        <end position="196"/>
    </location>
</feature>
<feature type="compositionally biased region" description="Acidic residues" evidence="2">
    <location>
        <begin position="174"/>
        <end position="187"/>
    </location>
</feature>
<feature type="region of interest" description="Disordered" evidence="2">
    <location>
        <begin position="263"/>
        <end position="289"/>
    </location>
</feature>
<accession>A0A077ZV57</accession>
<keyword evidence="4" id="KW-1185">Reference proteome</keyword>
<dbReference type="AlphaFoldDB" id="A0A077ZV57"/>
<evidence type="ECO:0000313" key="4">
    <source>
        <dbReference type="Proteomes" id="UP000039865"/>
    </source>
</evidence>
<reference evidence="3 4" key="1">
    <citation type="submission" date="2014-06" db="EMBL/GenBank/DDBJ databases">
        <authorList>
            <person name="Swart Estienne"/>
        </authorList>
    </citation>
    <scope>NUCLEOTIDE SEQUENCE [LARGE SCALE GENOMIC DNA]</scope>
    <source>
        <strain evidence="3 4">130c</strain>
    </source>
</reference>
<gene>
    <name evidence="3" type="primary">Contig12715.g13567</name>
    <name evidence="3" type="ORF">STYLEM_2768</name>
</gene>
<proteinExistence type="predicted"/>
<feature type="coiled-coil region" evidence="1">
    <location>
        <begin position="356"/>
        <end position="394"/>
    </location>
</feature>
<dbReference type="EMBL" id="CCKQ01002673">
    <property type="protein sequence ID" value="CDW73780.1"/>
    <property type="molecule type" value="Genomic_DNA"/>
</dbReference>
<dbReference type="OMA" id="WNQMESK"/>
<feature type="compositionally biased region" description="Acidic residues" evidence="2">
    <location>
        <begin position="600"/>
        <end position="610"/>
    </location>
</feature>
<feature type="compositionally biased region" description="Basic and acidic residues" evidence="2">
    <location>
        <begin position="611"/>
        <end position="620"/>
    </location>
</feature>
<dbReference type="PANTHER" id="PTHR23356:SF16">
    <property type="entry name" value="DPY30 DOMAIN CONTAINING 2"/>
    <property type="match status" value="1"/>
</dbReference>
<evidence type="ECO:0000313" key="3">
    <source>
        <dbReference type="EMBL" id="CDW73780.1"/>
    </source>
</evidence>
<dbReference type="InterPro" id="IPR037856">
    <property type="entry name" value="Sdc1/DPY30"/>
</dbReference>
<sequence length="676" mass="80030">MSKSKGDKVEKEHPDITYLKQDEIGLVIAKALNETYKCSPNNPIDFFAKWLLNHSKTNKRVFLSEEAVKTESIKQEKIQKFYEILTRSEDLSDNLDELAAYLKEFTGATGVYIGKLVKPRKEISDEDDDKAHVDEENPKVIWYIHASEGHEFIKGNILKSDQGISHDVFKEPEPVEGEEAAAEDEEGGEPKPVEDSNDILKTFRHIYVPEVVREPRMHFYKVPKLGSYMAIPLVYNSCLFEDALDNAVQDYLDVKKALDEQNKAKGEWEEEQQRIREDREKQGDVYEPEPKEWDEIKEKPFDVFEEQYVVCIDSLGQDRQFSDEQRRFALETVLNFKNIWEKTEYENLSRDRNRKLEIMEIDKEFLDNESQKLLDEEEKHIDEMINSRDEAMDDELRDLYMRQARIHFIGRLFKEREDWKGNLMKLKEFKVLKMPRVMQSVFYFLQYRREDICERGTNKFFWKKAKEQLDDEFLNRLVFFNSLGPKEESFERYQTLNFIEKNVEGINPDDVDAYNITLGKLFKWVLLALKTRKDDITRRKALKLKARDMRAQIMEAIDAREVKRGVDVQEAEDKFKEEHKDEIEAALKFEQLEQEKKDDEYGEEDEGDDVEKERQPKEKPAMPVFNLDDFLEKWVEDNPEPVLPEDVLQDVDNDWVLQPEEEEALITAYFAQKEQS</sequence>
<dbReference type="GO" id="GO:0048188">
    <property type="term" value="C:Set1C/COMPASS complex"/>
    <property type="evidence" value="ECO:0007669"/>
    <property type="project" value="InterPro"/>
</dbReference>
<organism evidence="3 4">
    <name type="scientific">Stylonychia lemnae</name>
    <name type="common">Ciliate</name>
    <dbReference type="NCBI Taxonomy" id="5949"/>
    <lineage>
        <taxon>Eukaryota</taxon>
        <taxon>Sar</taxon>
        <taxon>Alveolata</taxon>
        <taxon>Ciliophora</taxon>
        <taxon>Intramacronucleata</taxon>
        <taxon>Spirotrichea</taxon>
        <taxon>Stichotrichia</taxon>
        <taxon>Sporadotrichida</taxon>
        <taxon>Oxytrichidae</taxon>
        <taxon>Stylonychinae</taxon>
        <taxon>Stylonychia</taxon>
    </lineage>
</organism>
<keyword evidence="1" id="KW-0175">Coiled coil</keyword>
<name>A0A077ZV57_STYLE</name>
<evidence type="ECO:0000256" key="1">
    <source>
        <dbReference type="SAM" id="Coils"/>
    </source>
</evidence>
<dbReference type="CDD" id="cd22966">
    <property type="entry name" value="DD_DYDC-like"/>
    <property type="match status" value="1"/>
</dbReference>